<comment type="caution">
    <text evidence="1">The sequence shown here is derived from an EMBL/GenBank/DDBJ whole genome shotgun (WGS) entry which is preliminary data.</text>
</comment>
<sequence>MEAVPADILLEIAAYLHSPAQVLPLSLTSKRIFQDLIPALYANITLRDAPQCVHTLDMLFAHPDRARHIRTLCVRPDAQEGPPRRPVWGRKVLQDGYSVSAAVRRTAMYLEVLRSFIWDGEELPPYDDMWFALRVFCPSLRFIGSTLGSILPSPNSHLFDFSNLHGFSLVFKSGFYWQYEGLTREEAVPGYHRLWDMLSKRCPDLQELIIDGFAPHEPVDAHRLTRGRWHSLRKLVLGDIVMDWHASINSNSRRPFLAFLEEHRSLETLHLLGHEQSVAAPSIFADLHAEALPRVTEFYGSLEQVQAFQHKHAIRKLNAPDAILLREATPLSVSGVLSAMPYLSSLTIVFRLEHGYDNGGILRAIVAACPHLEHLDFTCACKPSFTIDTFSRAIRPLGKLRTLILRIVKAPAEDSLTICGTRIARTNPRLQTFTLEFLARSVAPPTRGSPALVLERASFELAADHHGLPVTLRMKEHRRKALWRRGTSIRHRMIELRPIGYPGTHRSGIGMLLIERSPAGEEARLICFCVVLFIAAIWGCLAF</sequence>
<name>A0ACB8SR57_9AGAM</name>
<protein>
    <submittedName>
        <fullName evidence="1">Uncharacterized protein</fullName>
    </submittedName>
</protein>
<dbReference type="Proteomes" id="UP000814140">
    <property type="component" value="Unassembled WGS sequence"/>
</dbReference>
<evidence type="ECO:0000313" key="2">
    <source>
        <dbReference type="Proteomes" id="UP000814140"/>
    </source>
</evidence>
<accession>A0ACB8SR57</accession>
<gene>
    <name evidence="1" type="ORF">BV25DRAFT_1890725</name>
</gene>
<proteinExistence type="predicted"/>
<dbReference type="EMBL" id="MU277232">
    <property type="protein sequence ID" value="KAI0058697.1"/>
    <property type="molecule type" value="Genomic_DNA"/>
</dbReference>
<keyword evidence="2" id="KW-1185">Reference proteome</keyword>
<evidence type="ECO:0000313" key="1">
    <source>
        <dbReference type="EMBL" id="KAI0058697.1"/>
    </source>
</evidence>
<reference evidence="1" key="1">
    <citation type="submission" date="2021-03" db="EMBL/GenBank/DDBJ databases">
        <authorList>
            <consortium name="DOE Joint Genome Institute"/>
            <person name="Ahrendt S."/>
            <person name="Looney B.P."/>
            <person name="Miyauchi S."/>
            <person name="Morin E."/>
            <person name="Drula E."/>
            <person name="Courty P.E."/>
            <person name="Chicoki N."/>
            <person name="Fauchery L."/>
            <person name="Kohler A."/>
            <person name="Kuo A."/>
            <person name="Labutti K."/>
            <person name="Pangilinan J."/>
            <person name="Lipzen A."/>
            <person name="Riley R."/>
            <person name="Andreopoulos W."/>
            <person name="He G."/>
            <person name="Johnson J."/>
            <person name="Barry K.W."/>
            <person name="Grigoriev I.V."/>
            <person name="Nagy L."/>
            <person name="Hibbett D."/>
            <person name="Henrissat B."/>
            <person name="Matheny P.B."/>
            <person name="Labbe J."/>
            <person name="Martin F."/>
        </authorList>
    </citation>
    <scope>NUCLEOTIDE SEQUENCE</scope>
    <source>
        <strain evidence="1">HHB10654</strain>
    </source>
</reference>
<reference evidence="1" key="2">
    <citation type="journal article" date="2022" name="New Phytol.">
        <title>Evolutionary transition to the ectomycorrhizal habit in the genomes of a hyperdiverse lineage of mushroom-forming fungi.</title>
        <authorList>
            <person name="Looney B."/>
            <person name="Miyauchi S."/>
            <person name="Morin E."/>
            <person name="Drula E."/>
            <person name="Courty P.E."/>
            <person name="Kohler A."/>
            <person name="Kuo A."/>
            <person name="LaButti K."/>
            <person name="Pangilinan J."/>
            <person name="Lipzen A."/>
            <person name="Riley R."/>
            <person name="Andreopoulos W."/>
            <person name="He G."/>
            <person name="Johnson J."/>
            <person name="Nolan M."/>
            <person name="Tritt A."/>
            <person name="Barry K.W."/>
            <person name="Grigoriev I.V."/>
            <person name="Nagy L.G."/>
            <person name="Hibbett D."/>
            <person name="Henrissat B."/>
            <person name="Matheny P.B."/>
            <person name="Labbe J."/>
            <person name="Martin F.M."/>
        </authorList>
    </citation>
    <scope>NUCLEOTIDE SEQUENCE</scope>
    <source>
        <strain evidence="1">HHB10654</strain>
    </source>
</reference>
<organism evidence="1 2">
    <name type="scientific">Artomyces pyxidatus</name>
    <dbReference type="NCBI Taxonomy" id="48021"/>
    <lineage>
        <taxon>Eukaryota</taxon>
        <taxon>Fungi</taxon>
        <taxon>Dikarya</taxon>
        <taxon>Basidiomycota</taxon>
        <taxon>Agaricomycotina</taxon>
        <taxon>Agaricomycetes</taxon>
        <taxon>Russulales</taxon>
        <taxon>Auriscalpiaceae</taxon>
        <taxon>Artomyces</taxon>
    </lineage>
</organism>